<evidence type="ECO:0000313" key="1">
    <source>
        <dbReference type="EMBL" id="MDA0565998.1"/>
    </source>
</evidence>
<comment type="caution">
    <text evidence="1">The sequence shown here is derived from an EMBL/GenBank/DDBJ whole genome shotgun (WGS) entry which is preliminary data.</text>
</comment>
<keyword evidence="2" id="KW-1185">Reference proteome</keyword>
<organism evidence="1 2">
    <name type="scientific">Streptomonospora mangrovi</name>
    <dbReference type="NCBI Taxonomy" id="2883123"/>
    <lineage>
        <taxon>Bacteria</taxon>
        <taxon>Bacillati</taxon>
        <taxon>Actinomycetota</taxon>
        <taxon>Actinomycetes</taxon>
        <taxon>Streptosporangiales</taxon>
        <taxon>Nocardiopsidaceae</taxon>
        <taxon>Streptomonospora</taxon>
    </lineage>
</organism>
<dbReference type="AlphaFoldDB" id="A0A9X3NPK3"/>
<evidence type="ECO:0000313" key="2">
    <source>
        <dbReference type="Proteomes" id="UP001140076"/>
    </source>
</evidence>
<accession>A0A9X3NPK3</accession>
<name>A0A9X3NPK3_9ACTN</name>
<proteinExistence type="predicted"/>
<protein>
    <submittedName>
        <fullName evidence="1">Uncharacterized protein</fullName>
    </submittedName>
</protein>
<dbReference type="Proteomes" id="UP001140076">
    <property type="component" value="Unassembled WGS sequence"/>
</dbReference>
<dbReference type="EMBL" id="JAJAQC010000028">
    <property type="protein sequence ID" value="MDA0565998.1"/>
    <property type="molecule type" value="Genomic_DNA"/>
</dbReference>
<sequence>MDTTPTRECCALTDCPWCGRADLVCRFCAGTGRWSPERPVTDGDGMIVWERVTEECRMCAGTGKEHRHTPLG</sequence>
<gene>
    <name evidence="1" type="ORF">LG943_16990</name>
</gene>
<dbReference type="RefSeq" id="WP_270073252.1">
    <property type="nucleotide sequence ID" value="NZ_JAJAQC010000028.1"/>
</dbReference>
<reference evidence="1" key="1">
    <citation type="submission" date="2021-10" db="EMBL/GenBank/DDBJ databases">
        <title>Streptomonospora sp. nov., isolated from mangrove soil.</title>
        <authorList>
            <person name="Chen X."/>
            <person name="Ge X."/>
            <person name="Liu W."/>
        </authorList>
    </citation>
    <scope>NUCLEOTIDE SEQUENCE</scope>
    <source>
        <strain evidence="1">S1-112</strain>
    </source>
</reference>